<accession>A0A1Y1YG12</accession>
<evidence type="ECO:0000313" key="3">
    <source>
        <dbReference type="Proteomes" id="UP000193144"/>
    </source>
</evidence>
<dbReference type="PANTHER" id="PTHR34853:SF5">
    <property type="entry name" value="LIP-DOMAIN-CONTAINING PROTEIN-RELATED"/>
    <property type="match status" value="1"/>
</dbReference>
<sequence length="347" mass="37907">LATPTDGPIPPSKDPWYMCPPSDWESQKPGTILKHRMTPGKIVLRYQGIEFQPPKAYNILYRTTDSNHKPSWAASTVIFPANDDSSKPISAIMSYQHPYDSADVDQSPSYSIYTNALLQQALIGYILKGWVVNIPDYEGPKAAFGAGAQSGHATLDSVRAILGATQIIRNLNRDTKYAMYGYSGGSFATEWAAELQTQYAPELKFSGAGIGGAFPNIANTIQKLSNNEALSGHLRNAIVGIGNENLYAQTVAMSILNKSSWSEVNKTVLDPSSMPFTQLQSFVGQVLQSPAISNILKRDGMMGYHGVPQMPLLVHRHDADQLSDTADTTKLVDEFCSVGANIYYHIN</sequence>
<reference evidence="2 3" key="1">
    <citation type="submission" date="2016-07" db="EMBL/GenBank/DDBJ databases">
        <title>Pervasive Adenine N6-methylation of Active Genes in Fungi.</title>
        <authorList>
            <consortium name="DOE Joint Genome Institute"/>
            <person name="Mondo S.J."/>
            <person name="Dannebaum R.O."/>
            <person name="Kuo R.C."/>
            <person name="Labutti K."/>
            <person name="Haridas S."/>
            <person name="Kuo A."/>
            <person name="Salamov A."/>
            <person name="Ahrendt S.R."/>
            <person name="Lipzen A."/>
            <person name="Sullivan W."/>
            <person name="Andreopoulos W.B."/>
            <person name="Clum A."/>
            <person name="Lindquist E."/>
            <person name="Daum C."/>
            <person name="Ramamoorthy G.K."/>
            <person name="Gryganskyi A."/>
            <person name="Culley D."/>
            <person name="Magnuson J.K."/>
            <person name="James T.Y."/>
            <person name="O'Malley M.A."/>
            <person name="Stajich J.E."/>
            <person name="Spatafora J.W."/>
            <person name="Visel A."/>
            <person name="Grigoriev I.V."/>
        </authorList>
    </citation>
    <scope>NUCLEOTIDE SEQUENCE [LARGE SCALE GENOMIC DNA]</scope>
    <source>
        <strain evidence="2 3">CBS 115471</strain>
    </source>
</reference>
<dbReference type="InterPro" id="IPR005152">
    <property type="entry name" value="Lipase_secreted"/>
</dbReference>
<dbReference type="OrthoDB" id="2373480at2759"/>
<dbReference type="Gene3D" id="3.40.50.1820">
    <property type="entry name" value="alpha/beta hydrolase"/>
    <property type="match status" value="1"/>
</dbReference>
<dbReference type="PANTHER" id="PTHR34853">
    <property type="match status" value="1"/>
</dbReference>
<feature type="non-terminal residue" evidence="2">
    <location>
        <position position="1"/>
    </location>
</feature>
<dbReference type="PIRSF" id="PIRSF029171">
    <property type="entry name" value="Esterase_LipA"/>
    <property type="match status" value="1"/>
</dbReference>
<dbReference type="GO" id="GO:0004806">
    <property type="term" value="F:triacylglycerol lipase activity"/>
    <property type="evidence" value="ECO:0007669"/>
    <property type="project" value="InterPro"/>
</dbReference>
<dbReference type="EMBL" id="MCFA01000244">
    <property type="protein sequence ID" value="ORX96961.1"/>
    <property type="molecule type" value="Genomic_DNA"/>
</dbReference>
<dbReference type="GO" id="GO:0016042">
    <property type="term" value="P:lipid catabolic process"/>
    <property type="evidence" value="ECO:0007669"/>
    <property type="project" value="InterPro"/>
</dbReference>
<dbReference type="AlphaFoldDB" id="A0A1Y1YG12"/>
<dbReference type="Proteomes" id="UP000193144">
    <property type="component" value="Unassembled WGS sequence"/>
</dbReference>
<evidence type="ECO:0000256" key="1">
    <source>
        <dbReference type="ARBA" id="ARBA00022801"/>
    </source>
</evidence>
<dbReference type="Gene3D" id="1.10.260.130">
    <property type="match status" value="1"/>
</dbReference>
<dbReference type="InterPro" id="IPR029058">
    <property type="entry name" value="AB_hydrolase_fold"/>
</dbReference>
<dbReference type="SUPFAM" id="SSF53474">
    <property type="entry name" value="alpha/beta-Hydrolases"/>
    <property type="match status" value="1"/>
</dbReference>
<gene>
    <name evidence="2" type="ORF">BCR34DRAFT_442637</name>
</gene>
<protein>
    <submittedName>
        <fullName evidence="2">Secretory lipase-domain-containing protein</fullName>
    </submittedName>
</protein>
<evidence type="ECO:0000313" key="2">
    <source>
        <dbReference type="EMBL" id="ORX96961.1"/>
    </source>
</evidence>
<comment type="caution">
    <text evidence="2">The sequence shown here is derived from an EMBL/GenBank/DDBJ whole genome shotgun (WGS) entry which is preliminary data.</text>
</comment>
<feature type="non-terminal residue" evidence="2">
    <location>
        <position position="347"/>
    </location>
</feature>
<keyword evidence="1" id="KW-0378">Hydrolase</keyword>
<organism evidence="2 3">
    <name type="scientific">Clohesyomyces aquaticus</name>
    <dbReference type="NCBI Taxonomy" id="1231657"/>
    <lineage>
        <taxon>Eukaryota</taxon>
        <taxon>Fungi</taxon>
        <taxon>Dikarya</taxon>
        <taxon>Ascomycota</taxon>
        <taxon>Pezizomycotina</taxon>
        <taxon>Dothideomycetes</taxon>
        <taxon>Pleosporomycetidae</taxon>
        <taxon>Pleosporales</taxon>
        <taxon>Lindgomycetaceae</taxon>
        <taxon>Clohesyomyces</taxon>
    </lineage>
</organism>
<keyword evidence="3" id="KW-1185">Reference proteome</keyword>
<name>A0A1Y1YG12_9PLEO</name>
<dbReference type="Pfam" id="PF03583">
    <property type="entry name" value="LIP"/>
    <property type="match status" value="1"/>
</dbReference>
<proteinExistence type="predicted"/>